<accession>A0A4Y7J1B5</accession>
<dbReference type="EMBL" id="CM010717">
    <property type="protein sequence ID" value="RZC54597.1"/>
    <property type="molecule type" value="Genomic_DNA"/>
</dbReference>
<dbReference type="Gramene" id="RZC54597">
    <property type="protein sequence ID" value="RZC54597"/>
    <property type="gene ID" value="C5167_013436"/>
</dbReference>
<organism evidence="1 2">
    <name type="scientific">Papaver somniferum</name>
    <name type="common">Opium poppy</name>
    <dbReference type="NCBI Taxonomy" id="3469"/>
    <lineage>
        <taxon>Eukaryota</taxon>
        <taxon>Viridiplantae</taxon>
        <taxon>Streptophyta</taxon>
        <taxon>Embryophyta</taxon>
        <taxon>Tracheophyta</taxon>
        <taxon>Spermatophyta</taxon>
        <taxon>Magnoliopsida</taxon>
        <taxon>Ranunculales</taxon>
        <taxon>Papaveraceae</taxon>
        <taxon>Papaveroideae</taxon>
        <taxon>Papaver</taxon>
    </lineage>
</organism>
<dbReference type="Proteomes" id="UP000316621">
    <property type="component" value="Chromosome 3"/>
</dbReference>
<evidence type="ECO:0000313" key="2">
    <source>
        <dbReference type="Proteomes" id="UP000316621"/>
    </source>
</evidence>
<gene>
    <name evidence="1" type="ORF">C5167_013436</name>
</gene>
<reference evidence="1 2" key="1">
    <citation type="journal article" date="2018" name="Science">
        <title>The opium poppy genome and morphinan production.</title>
        <authorList>
            <person name="Guo L."/>
            <person name="Winzer T."/>
            <person name="Yang X."/>
            <person name="Li Y."/>
            <person name="Ning Z."/>
            <person name="He Z."/>
            <person name="Teodor R."/>
            <person name="Lu Y."/>
            <person name="Bowser T.A."/>
            <person name="Graham I.A."/>
            <person name="Ye K."/>
        </authorList>
    </citation>
    <scope>NUCLEOTIDE SEQUENCE [LARGE SCALE GENOMIC DNA]</scope>
    <source>
        <strain evidence="2">cv. HN1</strain>
        <tissue evidence="1">Leaves</tissue>
    </source>
</reference>
<protein>
    <recommendedName>
        <fullName evidence="3">Exonuclease domain-containing protein</fullName>
    </recommendedName>
</protein>
<proteinExistence type="predicted"/>
<dbReference type="AlphaFoldDB" id="A0A4Y7J1B5"/>
<sequence length="58" mass="6230">MLSVDCEMVLCEDKTESLVQVCVVNRNLEVEVAGTTVYILALLVSSSIVTEISIILSG</sequence>
<evidence type="ECO:0008006" key="3">
    <source>
        <dbReference type="Google" id="ProtNLM"/>
    </source>
</evidence>
<evidence type="ECO:0000313" key="1">
    <source>
        <dbReference type="EMBL" id="RZC54597.1"/>
    </source>
</evidence>
<name>A0A4Y7J1B5_PAPSO</name>
<keyword evidence="2" id="KW-1185">Reference proteome</keyword>